<dbReference type="InterPro" id="IPR027417">
    <property type="entry name" value="P-loop_NTPase"/>
</dbReference>
<dbReference type="EC" id="2.7.1.12" evidence="3"/>
<keyword evidence="5" id="KW-0547">Nucleotide-binding</keyword>
<keyword evidence="4" id="KW-0808">Transferase</keyword>
<name>A0AAN8INU1_TRICO</name>
<protein>
    <recommendedName>
        <fullName evidence="3">gluconokinase</fullName>
        <ecNumber evidence="3">2.7.1.12</ecNumber>
    </recommendedName>
    <alternativeName>
        <fullName evidence="8">Gluconate kinase</fullName>
    </alternativeName>
</protein>
<sequence length="73" mass="8440">MEYDVALCSSMNILEKRLKNRKGHYMPPELLNSQLSTLEDPSDEEDVIPIEIMEEHDPSVLNDVVKERLLKSI</sequence>
<comment type="caution">
    <text evidence="10">The sequence shown here is derived from an EMBL/GenBank/DDBJ whole genome shotgun (WGS) entry which is preliminary data.</text>
</comment>
<dbReference type="GO" id="GO:0046316">
    <property type="term" value="F:gluconokinase activity"/>
    <property type="evidence" value="ECO:0007669"/>
    <property type="project" value="UniProtKB-EC"/>
</dbReference>
<comment type="catalytic activity">
    <reaction evidence="9">
        <text>D-gluconate + ATP = 6-phospho-D-gluconate + ADP + H(+)</text>
        <dbReference type="Rhea" id="RHEA:19433"/>
        <dbReference type="ChEBI" id="CHEBI:15378"/>
        <dbReference type="ChEBI" id="CHEBI:18391"/>
        <dbReference type="ChEBI" id="CHEBI:30616"/>
        <dbReference type="ChEBI" id="CHEBI:58759"/>
        <dbReference type="ChEBI" id="CHEBI:456216"/>
        <dbReference type="EC" id="2.7.1.12"/>
    </reaction>
</comment>
<evidence type="ECO:0000256" key="6">
    <source>
        <dbReference type="ARBA" id="ARBA00022777"/>
    </source>
</evidence>
<evidence type="ECO:0000313" key="11">
    <source>
        <dbReference type="Proteomes" id="UP001331761"/>
    </source>
</evidence>
<dbReference type="Proteomes" id="UP001331761">
    <property type="component" value="Unassembled WGS sequence"/>
</dbReference>
<evidence type="ECO:0000313" key="10">
    <source>
        <dbReference type="EMBL" id="KAK5980311.1"/>
    </source>
</evidence>
<proteinExistence type="inferred from homology"/>
<reference evidence="10 11" key="1">
    <citation type="submission" date="2019-10" db="EMBL/GenBank/DDBJ databases">
        <title>Assembly and Annotation for the nematode Trichostrongylus colubriformis.</title>
        <authorList>
            <person name="Martin J."/>
        </authorList>
    </citation>
    <scope>NUCLEOTIDE SEQUENCE [LARGE SCALE GENOMIC DNA]</scope>
    <source>
        <strain evidence="10">G859</strain>
        <tissue evidence="10">Whole worm</tissue>
    </source>
</reference>
<organism evidence="10 11">
    <name type="scientific">Trichostrongylus colubriformis</name>
    <name type="common">Black scour worm</name>
    <dbReference type="NCBI Taxonomy" id="6319"/>
    <lineage>
        <taxon>Eukaryota</taxon>
        <taxon>Metazoa</taxon>
        <taxon>Ecdysozoa</taxon>
        <taxon>Nematoda</taxon>
        <taxon>Chromadorea</taxon>
        <taxon>Rhabditida</taxon>
        <taxon>Rhabditina</taxon>
        <taxon>Rhabditomorpha</taxon>
        <taxon>Strongyloidea</taxon>
        <taxon>Trichostrongylidae</taxon>
        <taxon>Trichostrongylus</taxon>
    </lineage>
</organism>
<dbReference type="GO" id="GO:0005975">
    <property type="term" value="P:carbohydrate metabolic process"/>
    <property type="evidence" value="ECO:0007669"/>
    <property type="project" value="InterPro"/>
</dbReference>
<dbReference type="AlphaFoldDB" id="A0AAN8INU1"/>
<dbReference type="PANTHER" id="PTHR43442:SF3">
    <property type="entry name" value="GLUCONOKINASE-RELATED"/>
    <property type="match status" value="1"/>
</dbReference>
<evidence type="ECO:0000256" key="7">
    <source>
        <dbReference type="ARBA" id="ARBA00022840"/>
    </source>
</evidence>
<evidence type="ECO:0000256" key="4">
    <source>
        <dbReference type="ARBA" id="ARBA00022679"/>
    </source>
</evidence>
<evidence type="ECO:0000256" key="9">
    <source>
        <dbReference type="ARBA" id="ARBA00048090"/>
    </source>
</evidence>
<accession>A0AAN8INU1</accession>
<comment type="pathway">
    <text evidence="1">Carbohydrate acid metabolism; D-gluconate degradation.</text>
</comment>
<keyword evidence="11" id="KW-1185">Reference proteome</keyword>
<keyword evidence="7" id="KW-0067">ATP-binding</keyword>
<evidence type="ECO:0000256" key="8">
    <source>
        <dbReference type="ARBA" id="ARBA00029835"/>
    </source>
</evidence>
<evidence type="ECO:0000256" key="1">
    <source>
        <dbReference type="ARBA" id="ARBA00004875"/>
    </source>
</evidence>
<dbReference type="EMBL" id="WIXE01007585">
    <property type="protein sequence ID" value="KAK5980311.1"/>
    <property type="molecule type" value="Genomic_DNA"/>
</dbReference>
<evidence type="ECO:0000256" key="2">
    <source>
        <dbReference type="ARBA" id="ARBA00008420"/>
    </source>
</evidence>
<comment type="similarity">
    <text evidence="2">Belongs to the gluconokinase GntK/GntV family.</text>
</comment>
<dbReference type="PANTHER" id="PTHR43442">
    <property type="entry name" value="GLUCONOKINASE-RELATED"/>
    <property type="match status" value="1"/>
</dbReference>
<dbReference type="GO" id="GO:0005737">
    <property type="term" value="C:cytoplasm"/>
    <property type="evidence" value="ECO:0007669"/>
    <property type="project" value="TreeGrafter"/>
</dbReference>
<dbReference type="GO" id="GO:0005524">
    <property type="term" value="F:ATP binding"/>
    <property type="evidence" value="ECO:0007669"/>
    <property type="project" value="UniProtKB-KW"/>
</dbReference>
<gene>
    <name evidence="10" type="ORF">GCK32_012045</name>
</gene>
<dbReference type="Gene3D" id="3.40.50.300">
    <property type="entry name" value="P-loop containing nucleotide triphosphate hydrolases"/>
    <property type="match status" value="1"/>
</dbReference>
<evidence type="ECO:0000256" key="5">
    <source>
        <dbReference type="ARBA" id="ARBA00022741"/>
    </source>
</evidence>
<evidence type="ECO:0000256" key="3">
    <source>
        <dbReference type="ARBA" id="ARBA00012054"/>
    </source>
</evidence>
<keyword evidence="6" id="KW-0418">Kinase</keyword>
<dbReference type="InterPro" id="IPR006001">
    <property type="entry name" value="Therm_gnt_kin"/>
</dbReference>